<dbReference type="InterPro" id="IPR038416">
    <property type="entry name" value="Ribosom_S30AE_C_sf"/>
</dbReference>
<evidence type="ECO:0000256" key="4">
    <source>
        <dbReference type="HAMAP-Rule" id="MF_00839"/>
    </source>
</evidence>
<dbReference type="InterPro" id="IPR036567">
    <property type="entry name" value="RHF-like"/>
</dbReference>
<comment type="similarity">
    <text evidence="4">Belongs to the HPF/YfiA ribosome-associated protein family. Long HPF subfamily.</text>
</comment>
<evidence type="ECO:0000256" key="1">
    <source>
        <dbReference type="ARBA" id="ARBA00022845"/>
    </source>
</evidence>
<dbReference type="NCBIfam" id="TIGR00741">
    <property type="entry name" value="yfiA"/>
    <property type="match status" value="1"/>
</dbReference>
<comment type="subunit">
    <text evidence="2">Associates exclusively with 100S ribosomes, which are dimers of 70S ribosomes.</text>
</comment>
<keyword evidence="7" id="KW-1185">Reference proteome</keyword>
<comment type="caution">
    <text evidence="6">The sequence shown here is derived from an EMBL/GenBank/DDBJ whole genome shotgun (WGS) entry which is preliminary data.</text>
</comment>
<dbReference type="Pfam" id="PF16321">
    <property type="entry name" value="Ribosom_S30AE_C"/>
    <property type="match status" value="1"/>
</dbReference>
<dbReference type="PANTHER" id="PTHR33231">
    <property type="entry name" value="30S RIBOSOMAL PROTEIN"/>
    <property type="match status" value="1"/>
</dbReference>
<gene>
    <name evidence="6" type="primary">raiA</name>
    <name evidence="4" type="synonym">hpf</name>
    <name evidence="6" type="ORF">F0Q34_08575</name>
</gene>
<dbReference type="GO" id="GO:0022627">
    <property type="term" value="C:cytosolic small ribosomal subunit"/>
    <property type="evidence" value="ECO:0007669"/>
    <property type="project" value="TreeGrafter"/>
</dbReference>
<organism evidence="6 7">
    <name type="scientific">Teichococcus oryzae</name>
    <dbReference type="NCBI Taxonomy" id="1608942"/>
    <lineage>
        <taxon>Bacteria</taxon>
        <taxon>Pseudomonadati</taxon>
        <taxon>Pseudomonadota</taxon>
        <taxon>Alphaproteobacteria</taxon>
        <taxon>Acetobacterales</taxon>
        <taxon>Roseomonadaceae</taxon>
        <taxon>Roseomonas</taxon>
    </lineage>
</organism>
<dbReference type="Gene3D" id="3.30.160.100">
    <property type="entry name" value="Ribosome hibernation promotion factor-like"/>
    <property type="match status" value="1"/>
</dbReference>
<dbReference type="EMBL" id="VUKA01000002">
    <property type="protein sequence ID" value="KAA2214079.1"/>
    <property type="molecule type" value="Genomic_DNA"/>
</dbReference>
<dbReference type="AlphaFoldDB" id="A0A5B2TIR5"/>
<evidence type="ECO:0000256" key="2">
    <source>
        <dbReference type="ARBA" id="ARBA00038695"/>
    </source>
</evidence>
<dbReference type="PANTHER" id="PTHR33231:SF1">
    <property type="entry name" value="30S RIBOSOMAL PROTEIN"/>
    <property type="match status" value="1"/>
</dbReference>
<dbReference type="SUPFAM" id="SSF69754">
    <property type="entry name" value="Ribosome binding protein Y (YfiA homologue)"/>
    <property type="match status" value="1"/>
</dbReference>
<protein>
    <recommendedName>
        <fullName evidence="3 4">Ribosome hibernation promoting factor</fullName>
        <shortName evidence="4">HPF</shortName>
    </recommendedName>
</protein>
<evidence type="ECO:0000256" key="3">
    <source>
        <dbReference type="ARBA" id="ARBA00041148"/>
    </source>
</evidence>
<proteinExistence type="inferred from homology"/>
<dbReference type="Pfam" id="PF02482">
    <property type="entry name" value="Ribosomal_S30AE"/>
    <property type="match status" value="1"/>
</dbReference>
<evidence type="ECO:0000313" key="7">
    <source>
        <dbReference type="Proteomes" id="UP000322110"/>
    </source>
</evidence>
<comment type="subunit">
    <text evidence="4">Interacts with 100S ribosomes.</text>
</comment>
<feature type="domain" description="Sigma 54 modulation/S30EA ribosomal protein C-terminal" evidence="5">
    <location>
        <begin position="159"/>
        <end position="211"/>
    </location>
</feature>
<evidence type="ECO:0000313" key="6">
    <source>
        <dbReference type="EMBL" id="KAA2214079.1"/>
    </source>
</evidence>
<comment type="subcellular location">
    <subcellularLocation>
        <location evidence="4">Cytoplasm</location>
    </subcellularLocation>
</comment>
<dbReference type="GO" id="GO:0043024">
    <property type="term" value="F:ribosomal small subunit binding"/>
    <property type="evidence" value="ECO:0007669"/>
    <property type="project" value="TreeGrafter"/>
</dbReference>
<dbReference type="Proteomes" id="UP000322110">
    <property type="component" value="Unassembled WGS sequence"/>
</dbReference>
<dbReference type="InterPro" id="IPR034694">
    <property type="entry name" value="HPF_long/plastid"/>
</dbReference>
<name>A0A5B2TIR5_9PROT</name>
<dbReference type="InterPro" id="IPR003489">
    <property type="entry name" value="RHF/RaiA"/>
</dbReference>
<comment type="function">
    <text evidence="4">Required for dimerization of active 70S ribosomes into 100S ribosomes in stationary phase; 100S ribosomes are translationally inactive and sometimes present during exponential growth.</text>
</comment>
<dbReference type="OrthoDB" id="9794975at2"/>
<keyword evidence="4" id="KW-0963">Cytoplasm</keyword>
<reference evidence="6 7" key="1">
    <citation type="journal article" date="2015" name="Int. J. Syst. Evol. Microbiol.">
        <title>Roseomonas oryzae sp. nov., isolated from paddy rhizosphere soil.</title>
        <authorList>
            <person name="Ramaprasad E.V."/>
            <person name="Sasikala Ch."/>
            <person name="Ramana Ch.V."/>
        </authorList>
    </citation>
    <scope>NUCLEOTIDE SEQUENCE [LARGE SCALE GENOMIC DNA]</scope>
    <source>
        <strain evidence="6 7">KCTC 42542</strain>
    </source>
</reference>
<dbReference type="Gene3D" id="3.30.505.50">
    <property type="entry name" value="Sigma 54 modulation/S30EA ribosomal protein, C-terminal domain"/>
    <property type="match status" value="1"/>
</dbReference>
<sequence>MHIVVAGKQVETGEALKVHVAEGLNNVTKKYFDHALEAYVTFSKNRAFFACTVDIHAGRGLSLRGQGEGPDAHRAFDEAAAHIAKRLRRYRRRVNEHARNQAPDRLPATAETARSVILAQAPDEPDETIDPDILLDRVTDDGIADGQDGQDGADGMDHGTVIAETPTEIARLTVSEAVMRMDLGQMPVMMFRNQASGQLNVVYRRSDGHVGWIDPQAS</sequence>
<evidence type="ECO:0000259" key="5">
    <source>
        <dbReference type="Pfam" id="PF16321"/>
    </source>
</evidence>
<dbReference type="InterPro" id="IPR032528">
    <property type="entry name" value="Ribosom_S30AE_C"/>
</dbReference>
<dbReference type="HAMAP" id="MF_00839">
    <property type="entry name" value="HPF"/>
    <property type="match status" value="1"/>
</dbReference>
<dbReference type="RefSeq" id="WP_149811734.1">
    <property type="nucleotide sequence ID" value="NZ_VUKA01000002.1"/>
</dbReference>
<keyword evidence="1 4" id="KW-0810">Translation regulation</keyword>
<dbReference type="InterPro" id="IPR050574">
    <property type="entry name" value="HPF/YfiA_ribosome-assoc"/>
</dbReference>
<accession>A0A5B2TIR5</accession>
<dbReference type="GO" id="GO:0045900">
    <property type="term" value="P:negative regulation of translational elongation"/>
    <property type="evidence" value="ECO:0007669"/>
    <property type="project" value="TreeGrafter"/>
</dbReference>